<dbReference type="InterPro" id="IPR000253">
    <property type="entry name" value="FHA_dom"/>
</dbReference>
<dbReference type="GO" id="GO:0006513">
    <property type="term" value="P:protein monoubiquitination"/>
    <property type="evidence" value="ECO:0007669"/>
    <property type="project" value="InterPro"/>
</dbReference>
<evidence type="ECO:0000313" key="12">
    <source>
        <dbReference type="EMBL" id="CAG9785712.1"/>
    </source>
</evidence>
<comment type="similarity">
    <text evidence="1">Belongs to the CHFR family.</text>
</comment>
<keyword evidence="4 6" id="KW-0863">Zinc-finger</keyword>
<dbReference type="CDD" id="cd06503">
    <property type="entry name" value="ATP-synt_Fo_b"/>
    <property type="match status" value="1"/>
</dbReference>
<dbReference type="SUPFAM" id="SSF57850">
    <property type="entry name" value="RING/U-box"/>
    <property type="match status" value="1"/>
</dbReference>
<dbReference type="SMART" id="SM00240">
    <property type="entry name" value="FHA"/>
    <property type="match status" value="1"/>
</dbReference>
<proteinExistence type="inferred from homology"/>
<dbReference type="CDD" id="cd00060">
    <property type="entry name" value="FHA"/>
    <property type="match status" value="1"/>
</dbReference>
<dbReference type="PROSITE" id="PS00518">
    <property type="entry name" value="ZF_RING_1"/>
    <property type="match status" value="1"/>
</dbReference>
<dbReference type="GO" id="GO:0003697">
    <property type="term" value="F:single-stranded DNA binding"/>
    <property type="evidence" value="ECO:0007669"/>
    <property type="project" value="InterPro"/>
</dbReference>
<feature type="compositionally biased region" description="Acidic residues" evidence="8">
    <location>
        <begin position="589"/>
        <end position="605"/>
    </location>
</feature>
<dbReference type="GO" id="GO:0061630">
    <property type="term" value="F:ubiquitin protein ligase activity"/>
    <property type="evidence" value="ECO:0007669"/>
    <property type="project" value="InterPro"/>
</dbReference>
<evidence type="ECO:0000256" key="6">
    <source>
        <dbReference type="PROSITE-ProRule" id="PRU00047"/>
    </source>
</evidence>
<evidence type="ECO:0000259" key="9">
    <source>
        <dbReference type="PROSITE" id="PS50006"/>
    </source>
</evidence>
<dbReference type="GO" id="GO:0006301">
    <property type="term" value="P:DNA damage tolerance"/>
    <property type="evidence" value="ECO:0007669"/>
    <property type="project" value="InterPro"/>
</dbReference>
<dbReference type="PROSITE" id="PS50158">
    <property type="entry name" value="ZF_CCHC"/>
    <property type="match status" value="1"/>
</dbReference>
<evidence type="ECO:0000256" key="5">
    <source>
        <dbReference type="ARBA" id="ARBA00022833"/>
    </source>
</evidence>
<dbReference type="InterPro" id="IPR008984">
    <property type="entry name" value="SMAD_FHA_dom_sf"/>
</dbReference>
<dbReference type="InterPro" id="IPR013083">
    <property type="entry name" value="Znf_RING/FYVE/PHD"/>
</dbReference>
<dbReference type="PANTHER" id="PTHR14134">
    <property type="entry name" value="E3 UBIQUITIN-PROTEIN LIGASE RAD18"/>
    <property type="match status" value="1"/>
</dbReference>
<evidence type="ECO:0000256" key="3">
    <source>
        <dbReference type="ARBA" id="ARBA00022723"/>
    </source>
</evidence>
<feature type="region of interest" description="Disordered" evidence="8">
    <location>
        <begin position="581"/>
        <end position="605"/>
    </location>
</feature>
<feature type="domain" description="FHA" evidence="9">
    <location>
        <begin position="30"/>
        <end position="78"/>
    </location>
</feature>
<organism evidence="12 13">
    <name type="scientific">Diatraea saccharalis</name>
    <name type="common">sugarcane borer</name>
    <dbReference type="NCBI Taxonomy" id="40085"/>
    <lineage>
        <taxon>Eukaryota</taxon>
        <taxon>Metazoa</taxon>
        <taxon>Ecdysozoa</taxon>
        <taxon>Arthropoda</taxon>
        <taxon>Hexapoda</taxon>
        <taxon>Insecta</taxon>
        <taxon>Pterygota</taxon>
        <taxon>Neoptera</taxon>
        <taxon>Endopterygota</taxon>
        <taxon>Lepidoptera</taxon>
        <taxon>Glossata</taxon>
        <taxon>Ditrysia</taxon>
        <taxon>Pyraloidea</taxon>
        <taxon>Crambidae</taxon>
        <taxon>Crambinae</taxon>
        <taxon>Diatraea</taxon>
    </lineage>
</organism>
<dbReference type="SUPFAM" id="SSF57756">
    <property type="entry name" value="Retrovirus zinc finger-like domains"/>
    <property type="match status" value="1"/>
</dbReference>
<protein>
    <recommendedName>
        <fullName evidence="2">E3 ubiquitin-protein ligase CHFR</fullName>
    </recommendedName>
</protein>
<dbReference type="Proteomes" id="UP001153714">
    <property type="component" value="Chromosome 14"/>
</dbReference>
<dbReference type="SMART" id="SM00343">
    <property type="entry name" value="ZnF_C2HC"/>
    <property type="match status" value="1"/>
</dbReference>
<evidence type="ECO:0000259" key="11">
    <source>
        <dbReference type="PROSITE" id="PS50158"/>
    </source>
</evidence>
<reference evidence="12" key="1">
    <citation type="submission" date="2021-12" db="EMBL/GenBank/DDBJ databases">
        <authorList>
            <person name="King R."/>
        </authorList>
    </citation>
    <scope>NUCLEOTIDE SEQUENCE</scope>
</reference>
<evidence type="ECO:0000259" key="10">
    <source>
        <dbReference type="PROSITE" id="PS50089"/>
    </source>
</evidence>
<dbReference type="SMART" id="SM00184">
    <property type="entry name" value="RING"/>
    <property type="match status" value="1"/>
</dbReference>
<dbReference type="Gene3D" id="3.30.40.10">
    <property type="entry name" value="Zinc/RING finger domain, C3HC4 (zinc finger)"/>
    <property type="match status" value="1"/>
</dbReference>
<feature type="domain" description="RING-type" evidence="10">
    <location>
        <begin position="488"/>
        <end position="526"/>
    </location>
</feature>
<evidence type="ECO:0000256" key="7">
    <source>
        <dbReference type="SAM" id="Coils"/>
    </source>
</evidence>
<dbReference type="InterPro" id="IPR036875">
    <property type="entry name" value="Znf_CCHC_sf"/>
</dbReference>
<name>A0A9N9QXV7_9NEOP</name>
<dbReference type="PROSITE" id="PS50006">
    <property type="entry name" value="FHA_DOMAIN"/>
    <property type="match status" value="1"/>
</dbReference>
<sequence length="721" mass="82321">MDDVPYLMSVKILKPEFNNVRKIPLNSNQVTIGRNINNSVVVPAITISRNHCTIRKINENWILEDNSSFGIAVNGTLLGKGINKVLHHEDVIILDPEQFVYKFYNPFEDFEIPRKRIKLEHVDEDDILNNVKLKFEESQTYEIKHIEEKIHNAKEMQVTSKIMKDNLQLAMNNKIQLVKNEFASQIENLKGEENEIEKQKTILIAERDAQLALVREEMEGKIADLMKQIENHNKTESKLLEENNNLKEKLLKEKEEFLAEFKKESSSKQDMLDKLEAKLLQQEEARLKEKKELELKLKHETEQLRLAKEKELKELEQLKKQRETELEAELQNIKKDLEEQIQKAAEEKDKAQQLLNEHINQRKKITDEEKAKTEQLLQEREEIQKKLTEAQENADKAIEELKNRVAARETELAALAADRIQQQAEQSSHVISSLQEQLENVKSQLKSVEMEKNTLLENIIAEDNAKEGSSKETTLAEVGELMESELQCSICAELFVAATTLNCSHTFCKYCITMWKKKKKDCPICRTAITSECKSLVLDSFIDKMVQNLTEDMKTKRQDLLKSREELESELACQLSMGTSRRSHSYDTTDYDIDSESFEEGEEGDLYEDYDDYDTYWPFRSRHYDDDTSDSYGGSDEDADSAGDSAGSTAGDNVPAVAAAQAAGNGDTSTVPNSTNGRTNGNGPTRRRGNVPGVPGSYYGGYGRCFNCGARGHWAPGCPYR</sequence>
<dbReference type="EMBL" id="OU893345">
    <property type="protein sequence ID" value="CAG9785712.1"/>
    <property type="molecule type" value="Genomic_DNA"/>
</dbReference>
<evidence type="ECO:0000256" key="2">
    <source>
        <dbReference type="ARBA" id="ARBA00017908"/>
    </source>
</evidence>
<dbReference type="Pfam" id="PF13920">
    <property type="entry name" value="zf-C3HC4_3"/>
    <property type="match status" value="1"/>
</dbReference>
<feature type="coiled-coil region" evidence="7">
    <location>
        <begin position="175"/>
        <end position="458"/>
    </location>
</feature>
<keyword evidence="13" id="KW-1185">Reference proteome</keyword>
<accession>A0A9N9QXV7</accession>
<keyword evidence="7" id="KW-0175">Coiled coil</keyword>
<dbReference type="InterPro" id="IPR001841">
    <property type="entry name" value="Znf_RING"/>
</dbReference>
<feature type="compositionally biased region" description="Low complexity" evidence="8">
    <location>
        <begin position="642"/>
        <end position="692"/>
    </location>
</feature>
<dbReference type="Gene3D" id="2.60.200.20">
    <property type="match status" value="1"/>
</dbReference>
<keyword evidence="5" id="KW-0862">Zinc</keyword>
<dbReference type="AlphaFoldDB" id="A0A9N9QXV7"/>
<evidence type="ECO:0000256" key="8">
    <source>
        <dbReference type="SAM" id="MobiDB-lite"/>
    </source>
</evidence>
<dbReference type="PROSITE" id="PS50089">
    <property type="entry name" value="ZF_RING_2"/>
    <property type="match status" value="1"/>
</dbReference>
<dbReference type="OrthoDB" id="5330228at2759"/>
<dbReference type="InterPro" id="IPR001878">
    <property type="entry name" value="Znf_CCHC"/>
</dbReference>
<feature type="domain" description="CCHC-type" evidence="11">
    <location>
        <begin position="704"/>
        <end position="719"/>
    </location>
</feature>
<feature type="region of interest" description="Disordered" evidence="8">
    <location>
        <begin position="627"/>
        <end position="692"/>
    </location>
</feature>
<reference evidence="12" key="2">
    <citation type="submission" date="2022-10" db="EMBL/GenBank/DDBJ databases">
        <authorList>
            <consortium name="ENA_rothamsted_submissions"/>
            <consortium name="culmorum"/>
            <person name="King R."/>
        </authorList>
    </citation>
    <scope>NUCLEOTIDE SEQUENCE</scope>
</reference>
<dbReference type="Pfam" id="PF00498">
    <property type="entry name" value="FHA"/>
    <property type="match status" value="1"/>
</dbReference>
<dbReference type="InterPro" id="IPR039577">
    <property type="entry name" value="Rad18"/>
</dbReference>
<evidence type="ECO:0000313" key="13">
    <source>
        <dbReference type="Proteomes" id="UP001153714"/>
    </source>
</evidence>
<dbReference type="InterPro" id="IPR017907">
    <property type="entry name" value="Znf_RING_CS"/>
</dbReference>
<evidence type="ECO:0000256" key="1">
    <source>
        <dbReference type="ARBA" id="ARBA00005797"/>
    </source>
</evidence>
<dbReference type="GO" id="GO:0008270">
    <property type="term" value="F:zinc ion binding"/>
    <property type="evidence" value="ECO:0007669"/>
    <property type="project" value="UniProtKB-KW"/>
</dbReference>
<keyword evidence="3" id="KW-0479">Metal-binding</keyword>
<gene>
    <name evidence="12" type="ORF">DIATSA_LOCUS3726</name>
</gene>
<dbReference type="SUPFAM" id="SSF49879">
    <property type="entry name" value="SMAD/FHA domain"/>
    <property type="match status" value="1"/>
</dbReference>
<evidence type="ECO:0000256" key="4">
    <source>
        <dbReference type="ARBA" id="ARBA00022771"/>
    </source>
</evidence>
<dbReference type="CDD" id="cd16535">
    <property type="entry name" value="RING-HC_RNF8"/>
    <property type="match status" value="1"/>
</dbReference>